<reference evidence="6" key="3">
    <citation type="submission" date="2005-04" db="EMBL/GenBank/DDBJ databases">
        <title>Expressed genes in Ciona intestinalis.</title>
        <authorList>
            <person name="Satou Y."/>
        </authorList>
    </citation>
    <scope>NUCLEOTIDE SEQUENCE</scope>
</reference>
<reference evidence="6" key="1">
    <citation type="journal article" date="2003" name="Dev. Genes Evol.">
        <title>Genomewide surveys of developmentally relevant genes in Ciona intestinalis.</title>
        <authorList>
            <person name="Satou Y."/>
            <person name="Satoh N."/>
        </authorList>
    </citation>
    <scope>NUCLEOTIDE SEQUENCE</scope>
</reference>
<dbReference type="CDD" id="cd07066">
    <property type="entry name" value="CRD_FZ"/>
    <property type="match status" value="1"/>
</dbReference>
<dbReference type="InterPro" id="IPR020067">
    <property type="entry name" value="Frizzled_dom"/>
</dbReference>
<dbReference type="PROSITE" id="PS50038">
    <property type="entry name" value="FZ"/>
    <property type="match status" value="1"/>
</dbReference>
<sequence length="152" mass="17253">MFCLKLLFCSILIFSLQKYSFAKTGKCRKVTSGLCKDIISYKFSLPTLLKHTKRRSANKAIRMFDPFIKMNCSPYLRPFLCTVFFAPCNRKGAKLPCRSLCEGAKSGCAIIMERLGFVVPEALSCDKFPKQTSTSHCIQPESFDLLPMKKQQ</sequence>
<dbReference type="PANTHER" id="PTHR11309:SF126">
    <property type="entry name" value="FRIZZLED-2"/>
    <property type="match status" value="1"/>
</dbReference>
<dbReference type="PANTHER" id="PTHR11309">
    <property type="entry name" value="FRIZZLED"/>
    <property type="match status" value="1"/>
</dbReference>
<dbReference type="KEGG" id="cin:778749"/>
<evidence type="ECO:0000256" key="3">
    <source>
        <dbReference type="PROSITE-ProRule" id="PRU00090"/>
    </source>
</evidence>
<dbReference type="InterPro" id="IPR036790">
    <property type="entry name" value="Frizzled_dom_sf"/>
</dbReference>
<dbReference type="Pfam" id="PF01392">
    <property type="entry name" value="Fz"/>
    <property type="match status" value="1"/>
</dbReference>
<dbReference type="AlphaFoldDB" id="Q4H2U3"/>
<dbReference type="SUPFAM" id="SSF63501">
    <property type="entry name" value="Frizzled cysteine-rich domain"/>
    <property type="match status" value="1"/>
</dbReference>
<accession>A0A1W2VQ29</accession>
<feature type="disulfide bond" evidence="3">
    <location>
        <begin position="27"/>
        <end position="88"/>
    </location>
</feature>
<protein>
    <submittedName>
        <fullName evidence="6">Secreted frizzled-related protein</fullName>
    </submittedName>
</protein>
<dbReference type="Gene3D" id="1.10.2000.10">
    <property type="entry name" value="Frizzled cysteine-rich domain"/>
    <property type="match status" value="1"/>
</dbReference>
<dbReference type="InterPro" id="IPR015526">
    <property type="entry name" value="Frizzled/SFRP"/>
</dbReference>
<keyword evidence="4" id="KW-0732">Signal</keyword>
<organism evidence="6">
    <name type="scientific">Ciona intestinalis</name>
    <name type="common">Transparent sea squirt</name>
    <name type="synonym">Ascidia intestinalis</name>
    <dbReference type="NCBI Taxonomy" id="7719"/>
    <lineage>
        <taxon>Eukaryota</taxon>
        <taxon>Metazoa</taxon>
        <taxon>Chordata</taxon>
        <taxon>Tunicata</taxon>
        <taxon>Ascidiacea</taxon>
        <taxon>Phlebobranchia</taxon>
        <taxon>Cionidae</taxon>
        <taxon>Ciona</taxon>
    </lineage>
</organism>
<gene>
    <name evidence="6" type="primary">Ci-sFRP3/4-a</name>
</gene>
<feature type="signal peptide" evidence="4">
    <location>
        <begin position="1"/>
        <end position="22"/>
    </location>
</feature>
<dbReference type="EMBL" id="AB210679">
    <property type="protein sequence ID" value="BAE06684.1"/>
    <property type="molecule type" value="mRNA"/>
</dbReference>
<proteinExistence type="evidence at transcript level"/>
<keyword evidence="1" id="KW-0217">Developmental protein</keyword>
<accession>Q4H2U3</accession>
<name>Q4H2U3_CIOIN</name>
<comment type="caution">
    <text evidence="3">Lacks conserved residue(s) required for the propagation of feature annotation.</text>
</comment>
<evidence type="ECO:0000313" key="6">
    <source>
        <dbReference type="EMBL" id="BAE06684.1"/>
    </source>
</evidence>
<feature type="domain" description="FZ" evidence="5">
    <location>
        <begin position="22"/>
        <end position="140"/>
    </location>
</feature>
<feature type="chain" id="PRO_5010392941" evidence="4">
    <location>
        <begin position="23"/>
        <end position="152"/>
    </location>
</feature>
<evidence type="ECO:0000256" key="1">
    <source>
        <dbReference type="ARBA" id="ARBA00022473"/>
    </source>
</evidence>
<evidence type="ECO:0000256" key="4">
    <source>
        <dbReference type="SAM" id="SignalP"/>
    </source>
</evidence>
<feature type="disulfide bond" evidence="3">
    <location>
        <begin position="101"/>
        <end position="125"/>
    </location>
</feature>
<evidence type="ECO:0000259" key="5">
    <source>
        <dbReference type="PROSITE" id="PS50038"/>
    </source>
</evidence>
<evidence type="ECO:0000256" key="2">
    <source>
        <dbReference type="ARBA" id="ARBA00023157"/>
    </source>
</evidence>
<keyword evidence="2 3" id="KW-1015">Disulfide bond</keyword>
<feature type="disulfide bond" evidence="3">
    <location>
        <begin position="35"/>
        <end position="81"/>
    </location>
</feature>
<dbReference type="SMART" id="SM00063">
    <property type="entry name" value="FRI"/>
    <property type="match status" value="1"/>
</dbReference>
<dbReference type="OrthoDB" id="10053709at2759"/>
<reference evidence="6" key="2">
    <citation type="journal article" date="2004" name="Development">
        <title>Gene expression profiles of transcription factors and signaling molecules in the ascidian embryo: towards a comprehensive understanding of gene networks.</title>
        <authorList>
            <person name="Imai K.S."/>
            <person name="Hino K."/>
            <person name="Yagi K."/>
            <person name="Satoh N."/>
            <person name="Satou Y."/>
        </authorList>
    </citation>
    <scope>NUCLEOTIDE SEQUENCE</scope>
</reference>